<evidence type="ECO:0000256" key="1">
    <source>
        <dbReference type="ARBA" id="ARBA00004141"/>
    </source>
</evidence>
<comment type="subcellular location">
    <subcellularLocation>
        <location evidence="6">Cell membrane</location>
        <topology evidence="6">Multi-pass membrane protein</topology>
    </subcellularLocation>
    <subcellularLocation>
        <location evidence="1">Membrane</location>
        <topology evidence="1">Multi-pass membrane protein</topology>
    </subcellularLocation>
</comment>
<dbReference type="Pfam" id="PF00950">
    <property type="entry name" value="ABC-3"/>
    <property type="match status" value="1"/>
</dbReference>
<dbReference type="GO" id="GO:0055085">
    <property type="term" value="P:transmembrane transport"/>
    <property type="evidence" value="ECO:0007669"/>
    <property type="project" value="InterPro"/>
</dbReference>
<feature type="transmembrane region" description="Helical" evidence="7">
    <location>
        <begin position="246"/>
        <end position="262"/>
    </location>
</feature>
<dbReference type="AlphaFoldDB" id="A0A1G1Z4Q7"/>
<gene>
    <name evidence="8" type="ORF">A3B23_01325</name>
</gene>
<dbReference type="GO" id="GO:0010043">
    <property type="term" value="P:response to zinc ion"/>
    <property type="evidence" value="ECO:0007669"/>
    <property type="project" value="TreeGrafter"/>
</dbReference>
<comment type="similarity">
    <text evidence="2 6">Belongs to the ABC-3 integral membrane protein family.</text>
</comment>
<evidence type="ECO:0000256" key="6">
    <source>
        <dbReference type="RuleBase" id="RU003943"/>
    </source>
</evidence>
<feature type="transmembrane region" description="Helical" evidence="7">
    <location>
        <begin position="189"/>
        <end position="211"/>
    </location>
</feature>
<sequence length="264" mass="27871">MLDIFQYGFALRAIEAGIIVAIIAPLIGIFLVLRRYSLIADTLAHVSLAGVAVGALIGFNPVITALLATVVSSLGIERLRTSKKVYGESALSLFLSGSLALAVVLLSIAKGLNANLLNYLFGSIVTVTTNDIFIISALAAVVIVTLLLFYKELIYITFDEEAARVSGIPVRSINAILMVLSAFTVSISIPIVGVLLIAALIVIPVVAALQLRQSFAKTILCAEAISLFSVLAGIVVSFYFDLATGGTIVLIMLIIFGGVSVWKK</sequence>
<feature type="transmembrane region" description="Helical" evidence="7">
    <location>
        <begin position="162"/>
        <end position="183"/>
    </location>
</feature>
<reference evidence="8 9" key="1">
    <citation type="journal article" date="2016" name="Nat. Commun.">
        <title>Thousands of microbial genomes shed light on interconnected biogeochemical processes in an aquifer system.</title>
        <authorList>
            <person name="Anantharaman K."/>
            <person name="Brown C.T."/>
            <person name="Hug L.A."/>
            <person name="Sharon I."/>
            <person name="Castelle C.J."/>
            <person name="Probst A.J."/>
            <person name="Thomas B.C."/>
            <person name="Singh A."/>
            <person name="Wilkins M.J."/>
            <person name="Karaoz U."/>
            <person name="Brodie E.L."/>
            <person name="Williams K.H."/>
            <person name="Hubbard S.S."/>
            <person name="Banfield J.F."/>
        </authorList>
    </citation>
    <scope>NUCLEOTIDE SEQUENCE [LARGE SCALE GENOMIC DNA]</scope>
</reference>
<accession>A0A1G1Z4Q7</accession>
<dbReference type="InterPro" id="IPR001626">
    <property type="entry name" value="ABC_TroCD"/>
</dbReference>
<comment type="caution">
    <text evidence="8">The sequence shown here is derived from an EMBL/GenBank/DDBJ whole genome shotgun (WGS) entry which is preliminary data.</text>
</comment>
<evidence type="ECO:0000256" key="2">
    <source>
        <dbReference type="ARBA" id="ARBA00008034"/>
    </source>
</evidence>
<feature type="transmembrane region" description="Helical" evidence="7">
    <location>
        <begin position="132"/>
        <end position="150"/>
    </location>
</feature>
<dbReference type="GO" id="GO:0043190">
    <property type="term" value="C:ATP-binding cassette (ABC) transporter complex"/>
    <property type="evidence" value="ECO:0007669"/>
    <property type="project" value="InterPro"/>
</dbReference>
<dbReference type="Proteomes" id="UP000178744">
    <property type="component" value="Unassembled WGS sequence"/>
</dbReference>
<keyword evidence="5 7" id="KW-0472">Membrane</keyword>
<dbReference type="SUPFAM" id="SSF81345">
    <property type="entry name" value="ABC transporter involved in vitamin B12 uptake, BtuC"/>
    <property type="match status" value="1"/>
</dbReference>
<evidence type="ECO:0000256" key="5">
    <source>
        <dbReference type="ARBA" id="ARBA00023136"/>
    </source>
</evidence>
<feature type="transmembrane region" description="Helical" evidence="7">
    <location>
        <begin position="12"/>
        <end position="33"/>
    </location>
</feature>
<keyword evidence="6" id="KW-0813">Transport</keyword>
<evidence type="ECO:0000313" key="8">
    <source>
        <dbReference type="EMBL" id="OGY59585.1"/>
    </source>
</evidence>
<protein>
    <submittedName>
        <fullName evidence="8">Metal ABC transporter permease</fullName>
    </submittedName>
</protein>
<feature type="transmembrane region" description="Helical" evidence="7">
    <location>
        <begin position="218"/>
        <end position="240"/>
    </location>
</feature>
<feature type="transmembrane region" description="Helical" evidence="7">
    <location>
        <begin position="45"/>
        <end position="70"/>
    </location>
</feature>
<proteinExistence type="inferred from homology"/>
<dbReference type="Gene3D" id="1.10.3470.10">
    <property type="entry name" value="ABC transporter involved in vitamin B12 uptake, BtuC"/>
    <property type="match status" value="1"/>
</dbReference>
<dbReference type="PANTHER" id="PTHR30477">
    <property type="entry name" value="ABC-TRANSPORTER METAL-BINDING PROTEIN"/>
    <property type="match status" value="1"/>
</dbReference>
<dbReference type="InterPro" id="IPR037294">
    <property type="entry name" value="ABC_BtuC-like"/>
</dbReference>
<evidence type="ECO:0000256" key="4">
    <source>
        <dbReference type="ARBA" id="ARBA00022989"/>
    </source>
</evidence>
<dbReference type="STRING" id="1797690.A3B23_01325"/>
<evidence type="ECO:0000313" key="9">
    <source>
        <dbReference type="Proteomes" id="UP000178744"/>
    </source>
</evidence>
<evidence type="ECO:0000256" key="7">
    <source>
        <dbReference type="SAM" id="Phobius"/>
    </source>
</evidence>
<dbReference type="PANTHER" id="PTHR30477:SF0">
    <property type="entry name" value="METAL TRANSPORT SYSTEM MEMBRANE PROTEIN TM_0125-RELATED"/>
    <property type="match status" value="1"/>
</dbReference>
<dbReference type="EMBL" id="MHIY01000023">
    <property type="protein sequence ID" value="OGY59585.1"/>
    <property type="molecule type" value="Genomic_DNA"/>
</dbReference>
<keyword evidence="4 7" id="KW-1133">Transmembrane helix</keyword>
<name>A0A1G1Z4Q7_9BACT</name>
<feature type="transmembrane region" description="Helical" evidence="7">
    <location>
        <begin position="91"/>
        <end position="112"/>
    </location>
</feature>
<keyword evidence="3 6" id="KW-0812">Transmembrane</keyword>
<organism evidence="8 9">
    <name type="scientific">Candidatus Colwellbacteria bacterium RIFCSPLOWO2_01_FULL_48_10</name>
    <dbReference type="NCBI Taxonomy" id="1797690"/>
    <lineage>
        <taxon>Bacteria</taxon>
        <taxon>Candidatus Colwelliibacteriota</taxon>
    </lineage>
</organism>
<evidence type="ECO:0000256" key="3">
    <source>
        <dbReference type="ARBA" id="ARBA00022692"/>
    </source>
</evidence>